<dbReference type="AlphaFoldDB" id="A0A7S3MNB0"/>
<sequence>MLGFGKRLEAYTESKCIYSRSMDTCVLEMLYWTNQTRQIMQETRLCFEDCDSGRDPNTCKQVCMKDSRAKYTEVQDMTEQMIQISKAELSEAASATPSDKL</sequence>
<gene>
    <name evidence="1" type="ORF">FEHR0123_LOCUS9570</name>
</gene>
<organism evidence="1">
    <name type="scientific">Favella ehrenbergii</name>
    <dbReference type="NCBI Taxonomy" id="182087"/>
    <lineage>
        <taxon>Eukaryota</taxon>
        <taxon>Sar</taxon>
        <taxon>Alveolata</taxon>
        <taxon>Ciliophora</taxon>
        <taxon>Intramacronucleata</taxon>
        <taxon>Spirotrichea</taxon>
        <taxon>Choreotrichia</taxon>
        <taxon>Tintinnida</taxon>
        <taxon>Xystonellidae</taxon>
        <taxon>Favella</taxon>
    </lineage>
</organism>
<proteinExistence type="predicted"/>
<dbReference type="EMBL" id="HBIE01031580">
    <property type="protein sequence ID" value="CAE0314644.1"/>
    <property type="molecule type" value="Transcribed_RNA"/>
</dbReference>
<accession>A0A7S3MNB0</accession>
<protein>
    <submittedName>
        <fullName evidence="1">Uncharacterized protein</fullName>
    </submittedName>
</protein>
<name>A0A7S3MNB0_9SPIT</name>
<reference evidence="1" key="1">
    <citation type="submission" date="2021-01" db="EMBL/GenBank/DDBJ databases">
        <authorList>
            <person name="Corre E."/>
            <person name="Pelletier E."/>
            <person name="Niang G."/>
            <person name="Scheremetjew M."/>
            <person name="Finn R."/>
            <person name="Kale V."/>
            <person name="Holt S."/>
            <person name="Cochrane G."/>
            <person name="Meng A."/>
            <person name="Brown T."/>
            <person name="Cohen L."/>
        </authorList>
    </citation>
    <scope>NUCLEOTIDE SEQUENCE</scope>
    <source>
        <strain evidence="1">Fehren 1</strain>
    </source>
</reference>
<evidence type="ECO:0000313" key="1">
    <source>
        <dbReference type="EMBL" id="CAE0314644.1"/>
    </source>
</evidence>